<dbReference type="HAMAP" id="MF_00639">
    <property type="entry name" value="MurD"/>
    <property type="match status" value="1"/>
</dbReference>
<keyword evidence="5 7" id="KW-0547">Nucleotide-binding</keyword>
<dbReference type="InterPro" id="IPR004101">
    <property type="entry name" value="Mur_ligase_C"/>
</dbReference>
<dbReference type="GO" id="GO:0008764">
    <property type="term" value="F:UDP-N-acetylmuramoylalanine-D-glutamate ligase activity"/>
    <property type="evidence" value="ECO:0007669"/>
    <property type="project" value="UniProtKB-UniRule"/>
</dbReference>
<dbReference type="PANTHER" id="PTHR43692">
    <property type="entry name" value="UDP-N-ACETYLMURAMOYLALANINE--D-GLUTAMATE LIGASE"/>
    <property type="match status" value="1"/>
</dbReference>
<dbReference type="GO" id="GO:0051301">
    <property type="term" value="P:cell division"/>
    <property type="evidence" value="ECO:0007669"/>
    <property type="project" value="UniProtKB-KW"/>
</dbReference>
<evidence type="ECO:0000256" key="5">
    <source>
        <dbReference type="ARBA" id="ARBA00022741"/>
    </source>
</evidence>
<evidence type="ECO:0000259" key="10">
    <source>
        <dbReference type="Pfam" id="PF08245"/>
    </source>
</evidence>
<organism evidence="11 12">
    <name type="scientific">Candidatus Ghiorseimicrobium undicola</name>
    <dbReference type="NCBI Taxonomy" id="1974746"/>
    <lineage>
        <taxon>Bacteria</taxon>
        <taxon>Pseudomonadati</taxon>
        <taxon>Candidatus Omnitrophota</taxon>
        <taxon>Candidatus Ghiorseimicrobium</taxon>
    </lineage>
</organism>
<comment type="function">
    <text evidence="7 8">Cell wall formation. Catalyzes the addition of glutamate to the nucleotide precursor UDP-N-acetylmuramoyl-L-alanine (UMA).</text>
</comment>
<dbReference type="InterPro" id="IPR036565">
    <property type="entry name" value="Mur-like_cat_sf"/>
</dbReference>
<evidence type="ECO:0000256" key="6">
    <source>
        <dbReference type="ARBA" id="ARBA00022840"/>
    </source>
</evidence>
<accession>A0A2H0LV20</accession>
<dbReference type="PANTHER" id="PTHR43692:SF1">
    <property type="entry name" value="UDP-N-ACETYLMURAMOYLALANINE--D-GLUTAMATE LIGASE"/>
    <property type="match status" value="1"/>
</dbReference>
<feature type="domain" description="Mur ligase C-terminal" evidence="9">
    <location>
        <begin position="287"/>
        <end position="397"/>
    </location>
</feature>
<keyword evidence="6 7" id="KW-0067">ATP-binding</keyword>
<keyword evidence="3 7" id="KW-0963">Cytoplasm</keyword>
<evidence type="ECO:0000256" key="3">
    <source>
        <dbReference type="ARBA" id="ARBA00022490"/>
    </source>
</evidence>
<evidence type="ECO:0000256" key="1">
    <source>
        <dbReference type="ARBA" id="ARBA00004496"/>
    </source>
</evidence>
<dbReference type="AlphaFoldDB" id="A0A2H0LV20"/>
<dbReference type="InterPro" id="IPR013221">
    <property type="entry name" value="Mur_ligase_cen"/>
</dbReference>
<dbReference type="Pfam" id="PF08245">
    <property type="entry name" value="Mur_ligase_M"/>
    <property type="match status" value="1"/>
</dbReference>
<dbReference type="Gene3D" id="3.40.1190.10">
    <property type="entry name" value="Mur-like, catalytic domain"/>
    <property type="match status" value="1"/>
</dbReference>
<dbReference type="GO" id="GO:0071555">
    <property type="term" value="P:cell wall organization"/>
    <property type="evidence" value="ECO:0007669"/>
    <property type="project" value="UniProtKB-KW"/>
</dbReference>
<comment type="catalytic activity">
    <reaction evidence="7 8">
        <text>UDP-N-acetyl-alpha-D-muramoyl-L-alanine + D-glutamate + ATP = UDP-N-acetyl-alpha-D-muramoyl-L-alanyl-D-glutamate + ADP + phosphate + H(+)</text>
        <dbReference type="Rhea" id="RHEA:16429"/>
        <dbReference type="ChEBI" id="CHEBI:15378"/>
        <dbReference type="ChEBI" id="CHEBI:29986"/>
        <dbReference type="ChEBI" id="CHEBI:30616"/>
        <dbReference type="ChEBI" id="CHEBI:43474"/>
        <dbReference type="ChEBI" id="CHEBI:83898"/>
        <dbReference type="ChEBI" id="CHEBI:83900"/>
        <dbReference type="ChEBI" id="CHEBI:456216"/>
        <dbReference type="EC" id="6.3.2.9"/>
    </reaction>
</comment>
<name>A0A2H0LV20_9BACT</name>
<dbReference type="Gene3D" id="3.90.190.20">
    <property type="entry name" value="Mur ligase, C-terminal domain"/>
    <property type="match status" value="1"/>
</dbReference>
<keyword evidence="7 8" id="KW-0131">Cell cycle</keyword>
<dbReference type="GO" id="GO:0009252">
    <property type="term" value="P:peptidoglycan biosynthetic process"/>
    <property type="evidence" value="ECO:0007669"/>
    <property type="project" value="UniProtKB-UniRule"/>
</dbReference>
<evidence type="ECO:0000256" key="2">
    <source>
        <dbReference type="ARBA" id="ARBA00004752"/>
    </source>
</evidence>
<keyword evidence="7 8" id="KW-0133">Cell shape</keyword>
<dbReference type="NCBIfam" id="TIGR01087">
    <property type="entry name" value="murD"/>
    <property type="match status" value="1"/>
</dbReference>
<evidence type="ECO:0000259" key="9">
    <source>
        <dbReference type="Pfam" id="PF02875"/>
    </source>
</evidence>
<dbReference type="SUPFAM" id="SSF53623">
    <property type="entry name" value="MurD-like peptide ligases, catalytic domain"/>
    <property type="match status" value="1"/>
</dbReference>
<feature type="domain" description="Mur ligase central" evidence="10">
    <location>
        <begin position="117"/>
        <end position="243"/>
    </location>
</feature>
<reference evidence="11 12" key="1">
    <citation type="submission" date="2017-09" db="EMBL/GenBank/DDBJ databases">
        <title>Depth-based differentiation of microbial function through sediment-hosted aquifers and enrichment of novel symbionts in the deep terrestrial subsurface.</title>
        <authorList>
            <person name="Probst A.J."/>
            <person name="Ladd B."/>
            <person name="Jarett J.K."/>
            <person name="Geller-Mcgrath D.E."/>
            <person name="Sieber C.M."/>
            <person name="Emerson J.B."/>
            <person name="Anantharaman K."/>
            <person name="Thomas B.C."/>
            <person name="Malmstrom R."/>
            <person name="Stieglmeier M."/>
            <person name="Klingl A."/>
            <person name="Woyke T."/>
            <person name="Ryan C.M."/>
            <person name="Banfield J.F."/>
        </authorList>
    </citation>
    <scope>NUCLEOTIDE SEQUENCE [LARGE SCALE GENOMIC DNA]</scope>
    <source>
        <strain evidence="11">CG11_big_fil_rev_8_21_14_0_20_42_13</strain>
    </source>
</reference>
<evidence type="ECO:0000313" key="12">
    <source>
        <dbReference type="Proteomes" id="UP000229641"/>
    </source>
</evidence>
<dbReference type="SUPFAM" id="SSF53244">
    <property type="entry name" value="MurD-like peptide ligases, peptide-binding domain"/>
    <property type="match status" value="1"/>
</dbReference>
<dbReference type="SUPFAM" id="SSF51984">
    <property type="entry name" value="MurCD N-terminal domain"/>
    <property type="match status" value="1"/>
</dbReference>
<proteinExistence type="inferred from homology"/>
<dbReference type="GO" id="GO:0008360">
    <property type="term" value="P:regulation of cell shape"/>
    <property type="evidence" value="ECO:0007669"/>
    <property type="project" value="UniProtKB-KW"/>
</dbReference>
<evidence type="ECO:0000256" key="8">
    <source>
        <dbReference type="RuleBase" id="RU003664"/>
    </source>
</evidence>
<comment type="pathway">
    <text evidence="2 7 8">Cell wall biogenesis; peptidoglycan biosynthesis.</text>
</comment>
<dbReference type="EMBL" id="PCWA01000111">
    <property type="protein sequence ID" value="PIQ88279.1"/>
    <property type="molecule type" value="Genomic_DNA"/>
</dbReference>
<gene>
    <name evidence="7 11" type="primary">murD</name>
    <name evidence="11" type="ORF">COV72_09200</name>
</gene>
<keyword evidence="4 7" id="KW-0436">Ligase</keyword>
<evidence type="ECO:0000256" key="4">
    <source>
        <dbReference type="ARBA" id="ARBA00022598"/>
    </source>
</evidence>
<comment type="caution">
    <text evidence="11">The sequence shown here is derived from an EMBL/GenBank/DDBJ whole genome shotgun (WGS) entry which is preliminary data.</text>
</comment>
<keyword evidence="7 8" id="KW-0132">Cell division</keyword>
<evidence type="ECO:0000256" key="7">
    <source>
        <dbReference type="HAMAP-Rule" id="MF_00639"/>
    </source>
</evidence>
<comment type="subcellular location">
    <subcellularLocation>
        <location evidence="1 7 8">Cytoplasm</location>
    </subcellularLocation>
</comment>
<keyword evidence="7 8" id="KW-0961">Cell wall biogenesis/degradation</keyword>
<dbReference type="InterPro" id="IPR036615">
    <property type="entry name" value="Mur_ligase_C_dom_sf"/>
</dbReference>
<dbReference type="GO" id="GO:0005524">
    <property type="term" value="F:ATP binding"/>
    <property type="evidence" value="ECO:0007669"/>
    <property type="project" value="UniProtKB-UniRule"/>
</dbReference>
<dbReference type="UniPathway" id="UPA00219"/>
<evidence type="ECO:0000313" key="11">
    <source>
        <dbReference type="EMBL" id="PIQ88279.1"/>
    </source>
</evidence>
<feature type="binding site" evidence="7">
    <location>
        <begin position="119"/>
        <end position="125"/>
    </location>
    <ligand>
        <name>ATP</name>
        <dbReference type="ChEBI" id="CHEBI:30616"/>
    </ligand>
</feature>
<dbReference type="InterPro" id="IPR005762">
    <property type="entry name" value="MurD"/>
</dbReference>
<dbReference type="Pfam" id="PF02875">
    <property type="entry name" value="Mur_ligase_C"/>
    <property type="match status" value="1"/>
</dbReference>
<dbReference type="Proteomes" id="UP000229641">
    <property type="component" value="Unassembled WGS sequence"/>
</dbReference>
<comment type="similarity">
    <text evidence="7">Belongs to the MurCDEF family.</text>
</comment>
<dbReference type="Pfam" id="PF21799">
    <property type="entry name" value="MurD-like_N"/>
    <property type="match status" value="1"/>
</dbReference>
<keyword evidence="7 8" id="KW-0573">Peptidoglycan synthesis</keyword>
<protein>
    <recommendedName>
        <fullName evidence="7 8">UDP-N-acetylmuramoylalanine--D-glutamate ligase</fullName>
        <ecNumber evidence="7 8">6.3.2.9</ecNumber>
    </recommendedName>
    <alternativeName>
        <fullName evidence="7">D-glutamic acid-adding enzyme</fullName>
    </alternativeName>
    <alternativeName>
        <fullName evidence="7">UDP-N-acetylmuramoyl-L-alanyl-D-glutamate synthetase</fullName>
    </alternativeName>
</protein>
<sequence>MKQGLNIKNKKVVVVGLAKSGLAAALLLKKKGADVFASDITDNAQTRLAGDELRTEAVKVELGKHSQEQFRNADLVVVSPGVKFDASCLNWARSEGIPIIGEVELAALYCPAPIIAVSGSNGKTTTTILIGEILKDSGKNTYVCGNIGRPFSLDIEKIRKSDIVCLEISSFQLESCVNFKPNISVLLNFKQNHLDRHGNLDVYLDAKKKLFMNQDANDFAVLNNDDMEVRELAKNINARIKFFNPALSIGDFKLNANQAAAFAVGEILGLDKDKMLKTFRGFKGLNHRLELVEVLGGVEFINDSKATTVDSCAWALGNIYKPVILIAGGRDKGADFSSIKNLLRRKVKTLILIGEAKEKMKQAYRNSVALIEAENIQKAVNLAKDISCEGDCVLLSPMCASFDMFRDFEERGEVFKQIVRSFKKEKSR</sequence>
<dbReference type="EC" id="6.3.2.9" evidence="7 8"/>
<dbReference type="GO" id="GO:0005737">
    <property type="term" value="C:cytoplasm"/>
    <property type="evidence" value="ECO:0007669"/>
    <property type="project" value="UniProtKB-SubCell"/>
</dbReference>
<dbReference type="Gene3D" id="3.40.50.720">
    <property type="entry name" value="NAD(P)-binding Rossmann-like Domain"/>
    <property type="match status" value="1"/>
</dbReference>